<dbReference type="EMBL" id="SOFD01000036">
    <property type="protein sequence ID" value="TFB74217.1"/>
    <property type="molecule type" value="Genomic_DNA"/>
</dbReference>
<reference evidence="3 5" key="2">
    <citation type="submission" date="2019-03" db="EMBL/GenBank/DDBJ databases">
        <title>Genomics of glacier-inhabiting Cryobacterium strains.</title>
        <authorList>
            <person name="Liu Q."/>
            <person name="Xin Y.-H."/>
        </authorList>
    </citation>
    <scope>NUCLEOTIDE SEQUENCE [LARGE SCALE GENOMIC DNA]</scope>
    <source>
        <strain evidence="3 5">Hh8</strain>
    </source>
</reference>
<dbReference type="RefSeq" id="WP_092341628.1">
    <property type="nucleotide sequence ID" value="NZ_FNIB01000011.1"/>
</dbReference>
<evidence type="ECO:0000313" key="4">
    <source>
        <dbReference type="Proteomes" id="UP000199639"/>
    </source>
</evidence>
<dbReference type="CDD" id="cd04184">
    <property type="entry name" value="GT2_RfbC_Mx_like"/>
    <property type="match status" value="1"/>
</dbReference>
<name>A0A4R8UZR4_9MICO</name>
<feature type="domain" description="Glycosyltransferase 2-like" evidence="1">
    <location>
        <begin position="7"/>
        <end position="165"/>
    </location>
</feature>
<dbReference type="GO" id="GO:0016757">
    <property type="term" value="F:glycosyltransferase activity"/>
    <property type="evidence" value="ECO:0007669"/>
    <property type="project" value="UniProtKB-KW"/>
</dbReference>
<dbReference type="EMBL" id="FNIB01000011">
    <property type="protein sequence ID" value="SDO16342.1"/>
    <property type="molecule type" value="Genomic_DNA"/>
</dbReference>
<dbReference type="STRING" id="1424659.SAMN05216368_11198"/>
<dbReference type="SUPFAM" id="SSF53448">
    <property type="entry name" value="Nucleotide-diphospho-sugar transferases"/>
    <property type="match status" value="2"/>
</dbReference>
<protein>
    <submittedName>
        <fullName evidence="2 3">Glycosyltransferase</fullName>
    </submittedName>
</protein>
<keyword evidence="2" id="KW-0808">Transferase</keyword>
<organism evidence="2 4">
    <name type="scientific">Cryobacterium flavum</name>
    <dbReference type="NCBI Taxonomy" id="1424659"/>
    <lineage>
        <taxon>Bacteria</taxon>
        <taxon>Bacillati</taxon>
        <taxon>Actinomycetota</taxon>
        <taxon>Actinomycetes</taxon>
        <taxon>Micrococcales</taxon>
        <taxon>Microbacteriaceae</taxon>
        <taxon>Cryobacterium</taxon>
    </lineage>
</organism>
<dbReference type="Pfam" id="PF00535">
    <property type="entry name" value="Glycos_transf_2"/>
    <property type="match status" value="2"/>
</dbReference>
<dbReference type="Proteomes" id="UP000298252">
    <property type="component" value="Unassembled WGS sequence"/>
</dbReference>
<evidence type="ECO:0000259" key="1">
    <source>
        <dbReference type="Pfam" id="PF00535"/>
    </source>
</evidence>
<dbReference type="InterPro" id="IPR001173">
    <property type="entry name" value="Glyco_trans_2-like"/>
</dbReference>
<dbReference type="AlphaFoldDB" id="A0A4R8UZR4"/>
<accession>A0A4R8UZR4</accession>
<reference evidence="2 4" key="1">
    <citation type="submission" date="2016-10" db="EMBL/GenBank/DDBJ databases">
        <authorList>
            <person name="Varghese N."/>
            <person name="Submissions S."/>
        </authorList>
    </citation>
    <scope>NUCLEOTIDE SEQUENCE [LARGE SCALE GENOMIC DNA]</scope>
    <source>
        <strain evidence="2 4">CGMCC 1.11215</strain>
    </source>
</reference>
<proteinExistence type="predicted"/>
<dbReference type="PANTHER" id="PTHR43179:SF7">
    <property type="entry name" value="RHAMNOSYLTRANSFERASE WBBL"/>
    <property type="match status" value="1"/>
</dbReference>
<feature type="domain" description="Glycosyltransferase 2-like" evidence="1">
    <location>
        <begin position="263"/>
        <end position="444"/>
    </location>
</feature>
<dbReference type="Proteomes" id="UP000199639">
    <property type="component" value="Unassembled WGS sequence"/>
</dbReference>
<dbReference type="InterPro" id="IPR029044">
    <property type="entry name" value="Nucleotide-diphossugar_trans"/>
</dbReference>
<dbReference type="PANTHER" id="PTHR43179">
    <property type="entry name" value="RHAMNOSYLTRANSFERASE WBBL"/>
    <property type="match status" value="1"/>
</dbReference>
<dbReference type="Gene3D" id="3.90.550.10">
    <property type="entry name" value="Spore Coat Polysaccharide Biosynthesis Protein SpsA, Chain A"/>
    <property type="match status" value="2"/>
</dbReference>
<evidence type="ECO:0000313" key="2">
    <source>
        <dbReference type="EMBL" id="SDO16342.1"/>
    </source>
</evidence>
<evidence type="ECO:0000313" key="3">
    <source>
        <dbReference type="EMBL" id="TFB74217.1"/>
    </source>
</evidence>
<evidence type="ECO:0000313" key="5">
    <source>
        <dbReference type="Proteomes" id="UP000298252"/>
    </source>
</evidence>
<gene>
    <name evidence="3" type="ORF">E3O21_15615</name>
    <name evidence="2" type="ORF">SAMN05216368_11198</name>
</gene>
<sequence>MKPPLISLVTPVYNTPLDVLQDTIDSVLAQTFEDWELVLVDDFSPQGGVRDVLHRAAVKDSRIRVVERSSNGGIVQASNDAIAAATGEFIALLDHDDILSARALERMATEILDDSLVDYLYSDEDKVGPDRKHFDRFDKPDWSPERLRGQMYTGHLSVLRTALVRKVGGFRQEFEGSQDHDLVLRVTEQSRRIVHVPEVLYHWRVVPGSTAENIDNKPYAWDAGVRAVTAHLKRVGIRGHAVAGPVPGTYRIERTPELDRSVSVIIPTRGTAGEVWGQHRVFVVEAVRSLLATSSHRDLEIVVVYDASTPENVLTELTEIAGDRLTLAPFTGKFNFSRKCNEGFLAARGDVLFFLNDDVQAISDEIVGRMIAPLSEPEVGMTGAHLFFEDGAIQHAGHTHHMGQFSHAYLGAKRGDYGAFSSLLINREASGLTAACIAMPRDVFISVGGFSELFPGNFNDVDLCKKVGQAGFRMVWLSDVELYHFESRSRDPLVHSFEHKMIIDRWGGPQRDPYLA</sequence>
<keyword evidence="5" id="KW-1185">Reference proteome</keyword>